<evidence type="ECO:0000313" key="2">
    <source>
        <dbReference type="Proteomes" id="UP000714380"/>
    </source>
</evidence>
<protein>
    <submittedName>
        <fullName evidence="1">Uncharacterized protein</fullName>
    </submittedName>
</protein>
<name>A0ABS7ZUR1_9GAMM</name>
<organism evidence="1 2">
    <name type="scientific">Thalassolituus marinus</name>
    <dbReference type="NCBI Taxonomy" id="671053"/>
    <lineage>
        <taxon>Bacteria</taxon>
        <taxon>Pseudomonadati</taxon>
        <taxon>Pseudomonadota</taxon>
        <taxon>Gammaproteobacteria</taxon>
        <taxon>Oceanospirillales</taxon>
        <taxon>Oceanospirillaceae</taxon>
        <taxon>Thalassolituus</taxon>
    </lineage>
</organism>
<evidence type="ECO:0000313" key="1">
    <source>
        <dbReference type="EMBL" id="MCA6065439.1"/>
    </source>
</evidence>
<dbReference type="Proteomes" id="UP000714380">
    <property type="component" value="Unassembled WGS sequence"/>
</dbReference>
<sequence>MFDELPRPEISRVKPRFHRKRDRFGGEPKQLSIDVEKLLDSLQDVEWKDEHILIMKDWLLCRSLEIIRNKAASTSSFAEEVAWIYEQQEDWLPFSARKCAESSGLDIERIRSGLYGAVSEEKRQIIRLLGFQPD</sequence>
<dbReference type="EMBL" id="JAEDAH010000105">
    <property type="protein sequence ID" value="MCA6065439.1"/>
    <property type="molecule type" value="Genomic_DNA"/>
</dbReference>
<gene>
    <name evidence="1" type="ORF">I9W95_17715</name>
</gene>
<accession>A0ABS7ZUR1</accession>
<reference evidence="1 2" key="1">
    <citation type="submission" date="2020-12" db="EMBL/GenBank/DDBJ databases">
        <title>Novel Thalassolituus-related marine hydrocarbonoclastic bacteria mediated algae-derived hydrocarbons mineralization in twilight zone of the northern South China Sea.</title>
        <authorList>
            <person name="Dong C."/>
        </authorList>
    </citation>
    <scope>NUCLEOTIDE SEQUENCE [LARGE SCALE GENOMIC DNA]</scope>
    <source>
        <strain evidence="1 2">IMCC1826</strain>
    </source>
</reference>
<comment type="caution">
    <text evidence="1">The sequence shown here is derived from an EMBL/GenBank/DDBJ whole genome shotgun (WGS) entry which is preliminary data.</text>
</comment>
<proteinExistence type="predicted"/>
<keyword evidence="2" id="KW-1185">Reference proteome</keyword>